<evidence type="ECO:0000256" key="1">
    <source>
        <dbReference type="SAM" id="MobiDB-lite"/>
    </source>
</evidence>
<accession>A0A1R3WEN8</accession>
<name>A0A1R3WEN8_9RHOB</name>
<feature type="compositionally biased region" description="Low complexity" evidence="1">
    <location>
        <begin position="95"/>
        <end position="128"/>
    </location>
</feature>
<dbReference type="EMBL" id="FTPS01000001">
    <property type="protein sequence ID" value="SIT76579.1"/>
    <property type="molecule type" value="Genomic_DNA"/>
</dbReference>
<feature type="region of interest" description="Disordered" evidence="1">
    <location>
        <begin position="79"/>
        <end position="145"/>
    </location>
</feature>
<dbReference type="STRING" id="515897.SAMN05421849_0547"/>
<keyword evidence="3" id="KW-1185">Reference proteome</keyword>
<evidence type="ECO:0008006" key="4">
    <source>
        <dbReference type="Google" id="ProtNLM"/>
    </source>
</evidence>
<organism evidence="2 3">
    <name type="scientific">Pontibaca methylaminivorans</name>
    <dbReference type="NCBI Taxonomy" id="515897"/>
    <lineage>
        <taxon>Bacteria</taxon>
        <taxon>Pseudomonadati</taxon>
        <taxon>Pseudomonadota</taxon>
        <taxon>Alphaproteobacteria</taxon>
        <taxon>Rhodobacterales</taxon>
        <taxon>Roseobacteraceae</taxon>
        <taxon>Pontibaca</taxon>
    </lineage>
</organism>
<dbReference type="AlphaFoldDB" id="A0A1R3WEN8"/>
<evidence type="ECO:0000313" key="2">
    <source>
        <dbReference type="EMBL" id="SIT76579.1"/>
    </source>
</evidence>
<sequence length="145" mass="15436">MYEYKVIPAPERGEKLRNVKAPEARFALTIEGTLNGMAAEGWEFLRAETLPSSERSGFTGSSVHMRSLLVFRRASDEAVEQFQPRRLDPPAVPEGPKAPSAPRPAAEAAGGGAMRAEPARGGRNGAAAVRREPTLGAGPDKGADR</sequence>
<dbReference type="OrthoDB" id="7658888at2"/>
<gene>
    <name evidence="2" type="ORF">SAMN05421849_0547</name>
</gene>
<dbReference type="RefSeq" id="WP_076647052.1">
    <property type="nucleotide sequence ID" value="NZ_FTPS01000001.1"/>
</dbReference>
<dbReference type="Proteomes" id="UP000192455">
    <property type="component" value="Unassembled WGS sequence"/>
</dbReference>
<evidence type="ECO:0000313" key="3">
    <source>
        <dbReference type="Proteomes" id="UP000192455"/>
    </source>
</evidence>
<proteinExistence type="predicted"/>
<reference evidence="2 3" key="1">
    <citation type="submission" date="2017-01" db="EMBL/GenBank/DDBJ databases">
        <authorList>
            <person name="Mah S.A."/>
            <person name="Swanson W.J."/>
            <person name="Moy G.W."/>
            <person name="Vacquier V.D."/>
        </authorList>
    </citation>
    <scope>NUCLEOTIDE SEQUENCE [LARGE SCALE GENOMIC DNA]</scope>
    <source>
        <strain evidence="2 3">DSM 21219</strain>
    </source>
</reference>
<protein>
    <recommendedName>
        <fullName evidence="4">DUF4177 domain-containing protein</fullName>
    </recommendedName>
</protein>